<organism evidence="1 2">
    <name type="scientific">Lophiotrema nucula</name>
    <dbReference type="NCBI Taxonomy" id="690887"/>
    <lineage>
        <taxon>Eukaryota</taxon>
        <taxon>Fungi</taxon>
        <taxon>Dikarya</taxon>
        <taxon>Ascomycota</taxon>
        <taxon>Pezizomycotina</taxon>
        <taxon>Dothideomycetes</taxon>
        <taxon>Pleosporomycetidae</taxon>
        <taxon>Pleosporales</taxon>
        <taxon>Lophiotremataceae</taxon>
        <taxon>Lophiotrema</taxon>
    </lineage>
</organism>
<dbReference type="Proteomes" id="UP000799770">
    <property type="component" value="Unassembled WGS sequence"/>
</dbReference>
<evidence type="ECO:0000313" key="1">
    <source>
        <dbReference type="EMBL" id="KAF2122081.1"/>
    </source>
</evidence>
<keyword evidence="2" id="KW-1185">Reference proteome</keyword>
<dbReference type="EMBL" id="ML977311">
    <property type="protein sequence ID" value="KAF2122081.1"/>
    <property type="molecule type" value="Genomic_DNA"/>
</dbReference>
<evidence type="ECO:0000313" key="2">
    <source>
        <dbReference type="Proteomes" id="UP000799770"/>
    </source>
</evidence>
<dbReference type="OrthoDB" id="5282002at2759"/>
<reference evidence="1" key="1">
    <citation type="journal article" date="2020" name="Stud. Mycol.">
        <title>101 Dothideomycetes genomes: a test case for predicting lifestyles and emergence of pathogens.</title>
        <authorList>
            <person name="Haridas S."/>
            <person name="Albert R."/>
            <person name="Binder M."/>
            <person name="Bloem J."/>
            <person name="Labutti K."/>
            <person name="Salamov A."/>
            <person name="Andreopoulos B."/>
            <person name="Baker S."/>
            <person name="Barry K."/>
            <person name="Bills G."/>
            <person name="Bluhm B."/>
            <person name="Cannon C."/>
            <person name="Castanera R."/>
            <person name="Culley D."/>
            <person name="Daum C."/>
            <person name="Ezra D."/>
            <person name="Gonzalez J."/>
            <person name="Henrissat B."/>
            <person name="Kuo A."/>
            <person name="Liang C."/>
            <person name="Lipzen A."/>
            <person name="Lutzoni F."/>
            <person name="Magnuson J."/>
            <person name="Mondo S."/>
            <person name="Nolan M."/>
            <person name="Ohm R."/>
            <person name="Pangilinan J."/>
            <person name="Park H.-J."/>
            <person name="Ramirez L."/>
            <person name="Alfaro M."/>
            <person name="Sun H."/>
            <person name="Tritt A."/>
            <person name="Yoshinaga Y."/>
            <person name="Zwiers L.-H."/>
            <person name="Turgeon B."/>
            <person name="Goodwin S."/>
            <person name="Spatafora J."/>
            <person name="Crous P."/>
            <person name="Grigoriev I."/>
        </authorList>
    </citation>
    <scope>NUCLEOTIDE SEQUENCE</scope>
    <source>
        <strain evidence="1">CBS 627.86</strain>
    </source>
</reference>
<name>A0A6A5ZV30_9PLEO</name>
<dbReference type="AlphaFoldDB" id="A0A6A5ZV30"/>
<gene>
    <name evidence="1" type="ORF">BDV96DRAFT_137041</name>
</gene>
<sequence>MQRVLMQDDFLQNTDFCKVSNICDRGYVGPDTTLAIFAPILKSKVENPKAALIMLFLNAVMEELHYNDGQYSSNNVNSSMDITRKFMTKDSPNRHMYFMRSANNLSANPEIARFVQIKTMLGDFEAGFASFLAEVGMDMLAASHGTIVKKTHSIVEPWPYRITAHSTQQQFEERLAGSLTGQERYMEFEKTG</sequence>
<proteinExistence type="predicted"/>
<accession>A0A6A5ZV30</accession>
<protein>
    <submittedName>
        <fullName evidence="1">Uncharacterized protein</fullName>
    </submittedName>
</protein>